<keyword evidence="4 7" id="KW-0418">Kinase</keyword>
<evidence type="ECO:0000313" key="7">
    <source>
        <dbReference type="EMBL" id="KAA8998950.1"/>
    </source>
</evidence>
<reference evidence="7 8" key="1">
    <citation type="submission" date="2019-09" db="EMBL/GenBank/DDBJ databases">
        <authorList>
            <person name="Li Y."/>
        </authorList>
    </citation>
    <scope>NUCLEOTIDE SEQUENCE [LARGE SCALE GENOMIC DNA]</scope>
    <source>
        <strain evidence="7 8">L3-3HA</strain>
    </source>
</reference>
<dbReference type="GO" id="GO:0005524">
    <property type="term" value="F:ATP binding"/>
    <property type="evidence" value="ECO:0007669"/>
    <property type="project" value="UniProtKB-KW"/>
</dbReference>
<proteinExistence type="predicted"/>
<evidence type="ECO:0000313" key="8">
    <source>
        <dbReference type="Proteomes" id="UP000335415"/>
    </source>
</evidence>
<keyword evidence="2 7" id="KW-0808">Transferase</keyword>
<dbReference type="InterPro" id="IPR004625">
    <property type="entry name" value="PyrdxlKinase"/>
</dbReference>
<evidence type="ECO:0000259" key="6">
    <source>
        <dbReference type="Pfam" id="PF08543"/>
    </source>
</evidence>
<dbReference type="GO" id="GO:0005829">
    <property type="term" value="C:cytosol"/>
    <property type="evidence" value="ECO:0007669"/>
    <property type="project" value="TreeGrafter"/>
</dbReference>
<evidence type="ECO:0000256" key="5">
    <source>
        <dbReference type="ARBA" id="ARBA00022840"/>
    </source>
</evidence>
<dbReference type="GO" id="GO:0009443">
    <property type="term" value="P:pyridoxal 5'-phosphate salvage"/>
    <property type="evidence" value="ECO:0007669"/>
    <property type="project" value="InterPro"/>
</dbReference>
<dbReference type="Pfam" id="PF08543">
    <property type="entry name" value="Phos_pyr_kin"/>
    <property type="match status" value="1"/>
</dbReference>
<dbReference type="NCBIfam" id="NF006034">
    <property type="entry name" value="PRK08176.1"/>
    <property type="match status" value="1"/>
</dbReference>
<accession>A0A5J5FYV9</accession>
<dbReference type="EC" id="2.7.1.35" evidence="1"/>
<dbReference type="InterPro" id="IPR029056">
    <property type="entry name" value="Ribokinase-like"/>
</dbReference>
<protein>
    <recommendedName>
        <fullName evidence="1">pyridoxal kinase</fullName>
        <ecNumber evidence="1">2.7.1.35</ecNumber>
    </recommendedName>
</protein>
<comment type="caution">
    <text evidence="7">The sequence shown here is derived from an EMBL/GenBank/DDBJ whole genome shotgun (WGS) entry which is preliminary data.</text>
</comment>
<evidence type="ECO:0000256" key="2">
    <source>
        <dbReference type="ARBA" id="ARBA00022679"/>
    </source>
</evidence>
<dbReference type="PANTHER" id="PTHR10534">
    <property type="entry name" value="PYRIDOXAL KINASE"/>
    <property type="match status" value="1"/>
</dbReference>
<dbReference type="NCBIfam" id="TIGR00687">
    <property type="entry name" value="pyridox_kin"/>
    <property type="match status" value="1"/>
</dbReference>
<organism evidence="7 8">
    <name type="scientific">Affinibrenneria salicis</name>
    <dbReference type="NCBI Taxonomy" id="2590031"/>
    <lineage>
        <taxon>Bacteria</taxon>
        <taxon>Pseudomonadati</taxon>
        <taxon>Pseudomonadota</taxon>
        <taxon>Gammaproteobacteria</taxon>
        <taxon>Enterobacterales</taxon>
        <taxon>Pectobacteriaceae</taxon>
        <taxon>Affinibrenneria</taxon>
    </lineage>
</organism>
<feature type="domain" description="Pyridoxamine kinase/Phosphomethylpyrimidine kinase" evidence="6">
    <location>
        <begin position="25"/>
        <end position="268"/>
    </location>
</feature>
<dbReference type="AlphaFoldDB" id="A0A5J5FYV9"/>
<evidence type="ECO:0000256" key="4">
    <source>
        <dbReference type="ARBA" id="ARBA00022777"/>
    </source>
</evidence>
<gene>
    <name evidence="7" type="primary">pdxK</name>
    <name evidence="7" type="synonym">thiJ</name>
    <name evidence="7" type="ORF">FJU30_14825</name>
</gene>
<dbReference type="SUPFAM" id="SSF53613">
    <property type="entry name" value="Ribokinase-like"/>
    <property type="match status" value="1"/>
</dbReference>
<dbReference type="CDD" id="cd01173">
    <property type="entry name" value="pyridoxal_pyridoxamine_kinase"/>
    <property type="match status" value="1"/>
</dbReference>
<dbReference type="PANTHER" id="PTHR10534:SF15">
    <property type="entry name" value="PYRIDOXINE_PYRIDOXAL_PYRIDOXAMINE KINASE"/>
    <property type="match status" value="1"/>
</dbReference>
<dbReference type="GO" id="GO:0008478">
    <property type="term" value="F:pyridoxal kinase activity"/>
    <property type="evidence" value="ECO:0007669"/>
    <property type="project" value="UniProtKB-EC"/>
</dbReference>
<dbReference type="GO" id="GO:0008902">
    <property type="term" value="F:hydroxymethylpyrimidine kinase activity"/>
    <property type="evidence" value="ECO:0007669"/>
    <property type="project" value="TreeGrafter"/>
</dbReference>
<dbReference type="InterPro" id="IPR013749">
    <property type="entry name" value="PM/HMP-P_kinase-1"/>
</dbReference>
<dbReference type="EMBL" id="VYKJ01000007">
    <property type="protein sequence ID" value="KAA8998950.1"/>
    <property type="molecule type" value="Genomic_DNA"/>
</dbReference>
<dbReference type="RefSeq" id="WP_150435749.1">
    <property type="nucleotide sequence ID" value="NZ_VYKJ01000007.1"/>
</dbReference>
<keyword evidence="3" id="KW-0547">Nucleotide-binding</keyword>
<keyword evidence="8" id="KW-1185">Reference proteome</keyword>
<keyword evidence="5" id="KW-0067">ATP-binding</keyword>
<dbReference type="OrthoDB" id="9800808at2"/>
<name>A0A5J5FYV9_9GAMM</name>
<dbReference type="Proteomes" id="UP000335415">
    <property type="component" value="Unassembled WGS sequence"/>
</dbReference>
<sequence>MTDVLTPLPIDVVSIQSQVVYGCVGNNAAIPTLQKLGLSVAAVPTVVFSNTPHYPTIHGGAIPADWFAGYLRGLRERQALAHTRAVLVGYMGGPQQAEILSGWLREIAADLPSIQIFIDPVIGDYDSGIYVKPGMVQAYQQQLLPLAHGMTPNCFELQSLTGCALSGLDSVIAAAKTLLQGKTQWVVVTSAAPDAASAAEMRVVLVSRAGVEVLSHPRIDATPKGTGDMFSATLTGYLLAGHSLAEAAQSACDNVMAALERTQRLGSNELVLTER</sequence>
<evidence type="ECO:0000256" key="3">
    <source>
        <dbReference type="ARBA" id="ARBA00022741"/>
    </source>
</evidence>
<dbReference type="Gene3D" id="3.40.1190.20">
    <property type="match status" value="1"/>
</dbReference>
<evidence type="ECO:0000256" key="1">
    <source>
        <dbReference type="ARBA" id="ARBA00012104"/>
    </source>
</evidence>